<dbReference type="InterPro" id="IPR056924">
    <property type="entry name" value="SH3_Tf2-1"/>
</dbReference>
<dbReference type="AlphaFoldDB" id="W2VN21"/>
<dbReference type="SMART" id="SM00298">
    <property type="entry name" value="CHROMO"/>
    <property type="match status" value="1"/>
</dbReference>
<dbReference type="SUPFAM" id="SSF54160">
    <property type="entry name" value="Chromo domain-like"/>
    <property type="match status" value="1"/>
</dbReference>
<evidence type="ECO:0000313" key="4">
    <source>
        <dbReference type="Proteomes" id="UP000018958"/>
    </source>
</evidence>
<gene>
    <name evidence="3" type="ORF">F441_23004</name>
</gene>
<protein>
    <recommendedName>
        <fullName evidence="2">Chromo domain-containing protein</fullName>
    </recommendedName>
</protein>
<proteinExistence type="predicted"/>
<evidence type="ECO:0000259" key="2">
    <source>
        <dbReference type="PROSITE" id="PS50013"/>
    </source>
</evidence>
<sequence length="283" mass="31991">MAAAQDRQKEYSDKHGRGNLNVFNVGELVLLDTRNLPLDTVSSVGSNKLKHRFIGPFTVLARHRASNTIDLPKSMKTHPTFYSPQGEERPQTSTQRRSPKARAGQQGRNQDRTPEEPRTIGPQGVRRVRTIRARLGARQGRLQTWLQNLNTSDLAEALVKIGRKGPAVHPPMQHHRQSQGLVQSQAREHVDGGGQLQGPETDPQVEHSDESGSPEVPGTRIRTRAHPPLLDRNGEVHYHVERVLVKWRGYAHSENSWEPIEKLQADCPKAVAIWEQKRRQLRK</sequence>
<dbReference type="InterPro" id="IPR023780">
    <property type="entry name" value="Chromo_domain"/>
</dbReference>
<name>W2VN21_PHYNI</name>
<dbReference type="CDD" id="cd00024">
    <property type="entry name" value="CD_CSD"/>
    <property type="match status" value="1"/>
</dbReference>
<reference evidence="3 4" key="1">
    <citation type="submission" date="2013-11" db="EMBL/GenBank/DDBJ databases">
        <title>The Genome Sequence of Phytophthora parasitica CJ01A1.</title>
        <authorList>
            <consortium name="The Broad Institute Genomics Platform"/>
            <person name="Russ C."/>
            <person name="Tyler B."/>
            <person name="Panabieres F."/>
            <person name="Shan W."/>
            <person name="Tripathy S."/>
            <person name="Grunwald N."/>
            <person name="Machado M."/>
            <person name="Johnson C.S."/>
            <person name="Walker B."/>
            <person name="Young S.K."/>
            <person name="Zeng Q."/>
            <person name="Gargeya S."/>
            <person name="Fitzgerald M."/>
            <person name="Haas B."/>
            <person name="Abouelleil A."/>
            <person name="Allen A.W."/>
            <person name="Alvarado L."/>
            <person name="Arachchi H.M."/>
            <person name="Berlin A.M."/>
            <person name="Chapman S.B."/>
            <person name="Gainer-Dewar J."/>
            <person name="Goldberg J."/>
            <person name="Griggs A."/>
            <person name="Gujja S."/>
            <person name="Hansen M."/>
            <person name="Howarth C."/>
            <person name="Imamovic A."/>
            <person name="Ireland A."/>
            <person name="Larimer J."/>
            <person name="McCowan C."/>
            <person name="Murphy C."/>
            <person name="Pearson M."/>
            <person name="Poon T.W."/>
            <person name="Priest M."/>
            <person name="Roberts A."/>
            <person name="Saif S."/>
            <person name="Shea T."/>
            <person name="Sisk P."/>
            <person name="Sykes S."/>
            <person name="Wortman J."/>
            <person name="Nusbaum C."/>
            <person name="Birren B."/>
        </authorList>
    </citation>
    <scope>NUCLEOTIDE SEQUENCE [LARGE SCALE GENOMIC DNA]</scope>
    <source>
        <strain evidence="3 4">CJ01A1</strain>
    </source>
</reference>
<dbReference type="OrthoDB" id="125101at2759"/>
<evidence type="ECO:0000313" key="3">
    <source>
        <dbReference type="EMBL" id="ETO99580.1"/>
    </source>
</evidence>
<accession>W2VN21</accession>
<dbReference type="InterPro" id="IPR016197">
    <property type="entry name" value="Chromo-like_dom_sf"/>
</dbReference>
<dbReference type="PROSITE" id="PS50013">
    <property type="entry name" value="CHROMO_2"/>
    <property type="match status" value="1"/>
</dbReference>
<feature type="region of interest" description="Disordered" evidence="1">
    <location>
        <begin position="165"/>
        <end position="221"/>
    </location>
</feature>
<dbReference type="Pfam" id="PF00385">
    <property type="entry name" value="Chromo"/>
    <property type="match status" value="1"/>
</dbReference>
<dbReference type="Proteomes" id="UP000018958">
    <property type="component" value="Unassembled WGS sequence"/>
</dbReference>
<dbReference type="Pfam" id="PF24626">
    <property type="entry name" value="SH3_Tf2-1"/>
    <property type="match status" value="1"/>
</dbReference>
<evidence type="ECO:0000256" key="1">
    <source>
        <dbReference type="SAM" id="MobiDB-lite"/>
    </source>
</evidence>
<comment type="caution">
    <text evidence="3">The sequence shown here is derived from an EMBL/GenBank/DDBJ whole genome shotgun (WGS) entry which is preliminary data.</text>
</comment>
<feature type="compositionally biased region" description="Basic and acidic residues" evidence="1">
    <location>
        <begin position="109"/>
        <end position="118"/>
    </location>
</feature>
<feature type="region of interest" description="Disordered" evidence="1">
    <location>
        <begin position="69"/>
        <end position="127"/>
    </location>
</feature>
<feature type="domain" description="Chromo" evidence="2">
    <location>
        <begin position="224"/>
        <end position="283"/>
    </location>
</feature>
<dbReference type="EMBL" id="ANIX01005366">
    <property type="protein sequence ID" value="ETO99580.1"/>
    <property type="molecule type" value="Genomic_DNA"/>
</dbReference>
<dbReference type="InterPro" id="IPR000953">
    <property type="entry name" value="Chromo/chromo_shadow_dom"/>
</dbReference>
<dbReference type="Gene3D" id="2.40.50.40">
    <property type="match status" value="1"/>
</dbReference>
<organism evidence="3 4">
    <name type="scientific">Phytophthora nicotianae CJ01A1</name>
    <dbReference type="NCBI Taxonomy" id="1317063"/>
    <lineage>
        <taxon>Eukaryota</taxon>
        <taxon>Sar</taxon>
        <taxon>Stramenopiles</taxon>
        <taxon>Oomycota</taxon>
        <taxon>Peronosporomycetes</taxon>
        <taxon>Peronosporales</taxon>
        <taxon>Peronosporaceae</taxon>
        <taxon>Phytophthora</taxon>
    </lineage>
</organism>